<dbReference type="PANTHER" id="PTHR34861">
    <property type="match status" value="1"/>
</dbReference>
<dbReference type="Proteomes" id="UP000605848">
    <property type="component" value="Unassembled WGS sequence"/>
</dbReference>
<accession>A0A936ZH19</accession>
<protein>
    <submittedName>
        <fullName evidence="2">Cyclase family protein</fullName>
    </submittedName>
</protein>
<keyword evidence="1" id="KW-0732">Signal</keyword>
<dbReference type="EMBL" id="JAEQMY010000061">
    <property type="protein sequence ID" value="MBL0407052.1"/>
    <property type="molecule type" value="Genomic_DNA"/>
</dbReference>
<dbReference type="AlphaFoldDB" id="A0A936ZH19"/>
<feature type="chain" id="PRO_5037404751" evidence="1">
    <location>
        <begin position="24"/>
        <end position="348"/>
    </location>
</feature>
<name>A0A936ZH19_9HYPH</name>
<sequence length="348" mass="37416">MSLAKSLIVSISLAGLFSGPALAQDGGMKKWVQGKGWGWVWGHEDEIGALNEMTDASRLAALQLVKQGKTYDLGLPYDRMSYKWPGHSPGEVISFRSPAGVRTQKDLSFATPEGGNTGGTAWHSNAIFMNDNVATQIDGLGHITHGPDSHFYNGFKAAEWGGDFGLRKTDVTTIPPVVARGVLIDVAGYKKVDALPSHYEISVEDLEGALRAQNVEVTPGSVVLVRTGTARYWGENGSDHTKIGEHDSSGIGLKAAKWLVEQKGALMLGSDTSGLEYVPPKPEDSQAMGGSFNPVHVYLLVEQGVHVLEFNNLERLAADRAYEFAYILTTNAIRGTVAGTALRPLALR</sequence>
<dbReference type="GO" id="GO:0004061">
    <property type="term" value="F:arylformamidase activity"/>
    <property type="evidence" value="ECO:0007669"/>
    <property type="project" value="InterPro"/>
</dbReference>
<evidence type="ECO:0000256" key="1">
    <source>
        <dbReference type="SAM" id="SignalP"/>
    </source>
</evidence>
<dbReference type="InterPro" id="IPR007325">
    <property type="entry name" value="KFase/CYL"/>
</dbReference>
<gene>
    <name evidence="2" type="ORF">JKG68_24250</name>
</gene>
<dbReference type="InterPro" id="IPR037175">
    <property type="entry name" value="KFase_sf"/>
</dbReference>
<evidence type="ECO:0000313" key="3">
    <source>
        <dbReference type="Proteomes" id="UP000605848"/>
    </source>
</evidence>
<dbReference type="RefSeq" id="WP_202063911.1">
    <property type="nucleotide sequence ID" value="NZ_JAEQMY010000061.1"/>
</dbReference>
<keyword evidence="3" id="KW-1185">Reference proteome</keyword>
<dbReference type="Gene3D" id="3.50.30.50">
    <property type="entry name" value="Putative cyclase"/>
    <property type="match status" value="1"/>
</dbReference>
<organism evidence="2 3">
    <name type="scientific">Microvirga aerilata</name>
    <dbReference type="NCBI Taxonomy" id="670292"/>
    <lineage>
        <taxon>Bacteria</taxon>
        <taxon>Pseudomonadati</taxon>
        <taxon>Pseudomonadota</taxon>
        <taxon>Alphaproteobacteria</taxon>
        <taxon>Hyphomicrobiales</taxon>
        <taxon>Methylobacteriaceae</taxon>
        <taxon>Microvirga</taxon>
    </lineage>
</organism>
<proteinExistence type="predicted"/>
<reference evidence="2" key="1">
    <citation type="submission" date="2021-01" db="EMBL/GenBank/DDBJ databases">
        <title>Microvirga sp.</title>
        <authorList>
            <person name="Kim M.K."/>
        </authorList>
    </citation>
    <scope>NUCLEOTIDE SEQUENCE</scope>
    <source>
        <strain evidence="2">5420S-16</strain>
    </source>
</reference>
<comment type="caution">
    <text evidence="2">The sequence shown here is derived from an EMBL/GenBank/DDBJ whole genome shotgun (WGS) entry which is preliminary data.</text>
</comment>
<evidence type="ECO:0000313" key="2">
    <source>
        <dbReference type="EMBL" id="MBL0407052.1"/>
    </source>
</evidence>
<dbReference type="SUPFAM" id="SSF102198">
    <property type="entry name" value="Putative cyclase"/>
    <property type="match status" value="1"/>
</dbReference>
<dbReference type="GO" id="GO:0019441">
    <property type="term" value="P:L-tryptophan catabolic process to kynurenine"/>
    <property type="evidence" value="ECO:0007669"/>
    <property type="project" value="InterPro"/>
</dbReference>
<dbReference type="PANTHER" id="PTHR34861:SF10">
    <property type="entry name" value="CYCLASE"/>
    <property type="match status" value="1"/>
</dbReference>
<feature type="signal peptide" evidence="1">
    <location>
        <begin position="1"/>
        <end position="23"/>
    </location>
</feature>
<dbReference type="Pfam" id="PF04199">
    <property type="entry name" value="Cyclase"/>
    <property type="match status" value="1"/>
</dbReference>